<dbReference type="Gene3D" id="1.10.357.10">
    <property type="entry name" value="Tetracycline Repressor, domain 2"/>
    <property type="match status" value="1"/>
</dbReference>
<dbReference type="InterPro" id="IPR036271">
    <property type="entry name" value="Tet_transcr_reg_TetR-rel_C_sf"/>
</dbReference>
<keyword evidence="4" id="KW-0804">Transcription</keyword>
<dbReference type="InterPro" id="IPR013572">
    <property type="entry name" value="Tscrpt_reg_MAATS_C"/>
</dbReference>
<dbReference type="Proteomes" id="UP000613011">
    <property type="component" value="Unassembled WGS sequence"/>
</dbReference>
<dbReference type="InterPro" id="IPR001647">
    <property type="entry name" value="HTH_TetR"/>
</dbReference>
<evidence type="ECO:0000256" key="4">
    <source>
        <dbReference type="ARBA" id="ARBA00023163"/>
    </source>
</evidence>
<dbReference type="SUPFAM" id="SSF46689">
    <property type="entry name" value="Homeodomain-like"/>
    <property type="match status" value="1"/>
</dbReference>
<evidence type="ECO:0000256" key="1">
    <source>
        <dbReference type="ARBA" id="ARBA00022491"/>
    </source>
</evidence>
<sequence>MPRRTKEEAQATRHALLDAAERVFQRQGVSATSLADIAAEAGASRGAIYWHFQDKADLFKAMLERVSLPLENVLHDAAAQGLDPLDALRQALMHVLHRAVNDPRTRRVFEVATQKVEYVGSLGAVRERHLAVRESCLGDIRRLLAEAARARGTDLSPQAADASARGLHALMDGLIQNWMLDTAAFDLEACGRRALDAYLAGLGVSPSA</sequence>
<evidence type="ECO:0000259" key="6">
    <source>
        <dbReference type="PROSITE" id="PS50977"/>
    </source>
</evidence>
<dbReference type="InterPro" id="IPR050109">
    <property type="entry name" value="HTH-type_TetR-like_transc_reg"/>
</dbReference>
<evidence type="ECO:0000256" key="3">
    <source>
        <dbReference type="ARBA" id="ARBA00023125"/>
    </source>
</evidence>
<keyword evidence="2" id="KW-0805">Transcription regulation</keyword>
<dbReference type="Pfam" id="PF08361">
    <property type="entry name" value="TetR_C_2"/>
    <property type="match status" value="1"/>
</dbReference>
<dbReference type="PANTHER" id="PTHR30055">
    <property type="entry name" value="HTH-TYPE TRANSCRIPTIONAL REGULATOR RUTR"/>
    <property type="match status" value="1"/>
</dbReference>
<comment type="caution">
    <text evidence="7">The sequence shown here is derived from an EMBL/GenBank/DDBJ whole genome shotgun (WGS) entry which is preliminary data.</text>
</comment>
<evidence type="ECO:0000313" key="7">
    <source>
        <dbReference type="EMBL" id="MBL0423389.1"/>
    </source>
</evidence>
<organism evidence="7 8">
    <name type="scientific">Ramlibacter aurantiacus</name>
    <dbReference type="NCBI Taxonomy" id="2801330"/>
    <lineage>
        <taxon>Bacteria</taxon>
        <taxon>Pseudomonadati</taxon>
        <taxon>Pseudomonadota</taxon>
        <taxon>Betaproteobacteria</taxon>
        <taxon>Burkholderiales</taxon>
        <taxon>Comamonadaceae</taxon>
        <taxon>Ramlibacter</taxon>
    </lineage>
</organism>
<name>A0A936ZZN2_9BURK</name>
<dbReference type="SUPFAM" id="SSF48498">
    <property type="entry name" value="Tetracyclin repressor-like, C-terminal domain"/>
    <property type="match status" value="1"/>
</dbReference>
<feature type="DNA-binding region" description="H-T-H motif" evidence="5">
    <location>
        <begin position="33"/>
        <end position="52"/>
    </location>
</feature>
<dbReference type="Pfam" id="PF00440">
    <property type="entry name" value="TetR_N"/>
    <property type="match status" value="1"/>
</dbReference>
<accession>A0A936ZZN2</accession>
<keyword evidence="8" id="KW-1185">Reference proteome</keyword>
<gene>
    <name evidence="7" type="ORF">JI739_23840</name>
</gene>
<dbReference type="RefSeq" id="WP_201686526.1">
    <property type="nucleotide sequence ID" value="NZ_JAEQNA010000015.1"/>
</dbReference>
<evidence type="ECO:0000256" key="5">
    <source>
        <dbReference type="PROSITE-ProRule" id="PRU00335"/>
    </source>
</evidence>
<dbReference type="PROSITE" id="PS01081">
    <property type="entry name" value="HTH_TETR_1"/>
    <property type="match status" value="1"/>
</dbReference>
<reference evidence="7" key="1">
    <citation type="submission" date="2021-01" db="EMBL/GenBank/DDBJ databases">
        <title>Ramlibacter sp. strain AW1 16S ribosomal RNA gene Genome sequencing and assembly.</title>
        <authorList>
            <person name="Kang M."/>
        </authorList>
    </citation>
    <scope>NUCLEOTIDE SEQUENCE</scope>
    <source>
        <strain evidence="7">AW1</strain>
    </source>
</reference>
<dbReference type="GO" id="GO:0003700">
    <property type="term" value="F:DNA-binding transcription factor activity"/>
    <property type="evidence" value="ECO:0007669"/>
    <property type="project" value="TreeGrafter"/>
</dbReference>
<dbReference type="EMBL" id="JAEQNA010000015">
    <property type="protein sequence ID" value="MBL0423389.1"/>
    <property type="molecule type" value="Genomic_DNA"/>
</dbReference>
<keyword evidence="3 5" id="KW-0238">DNA-binding</keyword>
<dbReference type="InterPro" id="IPR009057">
    <property type="entry name" value="Homeodomain-like_sf"/>
</dbReference>
<dbReference type="InterPro" id="IPR023772">
    <property type="entry name" value="DNA-bd_HTH_TetR-type_CS"/>
</dbReference>
<evidence type="ECO:0000256" key="2">
    <source>
        <dbReference type="ARBA" id="ARBA00023015"/>
    </source>
</evidence>
<dbReference type="GO" id="GO:0000976">
    <property type="term" value="F:transcription cis-regulatory region binding"/>
    <property type="evidence" value="ECO:0007669"/>
    <property type="project" value="TreeGrafter"/>
</dbReference>
<dbReference type="PROSITE" id="PS50977">
    <property type="entry name" value="HTH_TETR_2"/>
    <property type="match status" value="1"/>
</dbReference>
<dbReference type="PANTHER" id="PTHR30055:SF240">
    <property type="entry name" value="HTH-TYPE TRANSCRIPTIONAL REGULATOR ACRR"/>
    <property type="match status" value="1"/>
</dbReference>
<evidence type="ECO:0000313" key="8">
    <source>
        <dbReference type="Proteomes" id="UP000613011"/>
    </source>
</evidence>
<dbReference type="PRINTS" id="PR00455">
    <property type="entry name" value="HTHTETR"/>
</dbReference>
<protein>
    <submittedName>
        <fullName evidence="7">TetR family transcriptional regulator</fullName>
    </submittedName>
</protein>
<keyword evidence="1" id="KW-0678">Repressor</keyword>
<dbReference type="AlphaFoldDB" id="A0A936ZZN2"/>
<feature type="domain" description="HTH tetR-type" evidence="6">
    <location>
        <begin position="10"/>
        <end position="70"/>
    </location>
</feature>
<proteinExistence type="predicted"/>